<organism evidence="1 2">
    <name type="scientific">Lactobacillus crispatus</name>
    <dbReference type="NCBI Taxonomy" id="47770"/>
    <lineage>
        <taxon>Bacteria</taxon>
        <taxon>Bacillati</taxon>
        <taxon>Bacillota</taxon>
        <taxon>Bacilli</taxon>
        <taxon>Lactobacillales</taxon>
        <taxon>Lactobacillaceae</taxon>
        <taxon>Lactobacillus</taxon>
    </lineage>
</organism>
<sequence length="282" mass="32289">MAYETTDQLIAEVADHWNKKKDTVFYQLLDSYNSLLEKISDENEKIAEWRSIDKAKGTTLDLIGQDYKAYRISDDDETFRFIIFLHILISRAQGTIPSMVKILGTALNAKPEQFKVYKTGLRHVGIEIPWDNVQTLQMQKFIIKNIQNLLAMGYWIDEIVFATTTKLPLYVGMGTQIKHRKIERSPVKWWTGWKARTSDKQYIGIATQFKHHNTLSSNTKWWTGWKAESTRSQFIGVVGQLAKSSVWATKAVWSKPQTAEIHAGLTIGNKTLTTTTQSIATE</sequence>
<protein>
    <submittedName>
        <fullName evidence="1">Uncharacterized protein</fullName>
    </submittedName>
</protein>
<accession>A0A4V1KGR6</accession>
<evidence type="ECO:0000313" key="2">
    <source>
        <dbReference type="Proteomes" id="UP000289808"/>
    </source>
</evidence>
<comment type="caution">
    <text evidence="1">The sequence shown here is derived from an EMBL/GenBank/DDBJ whole genome shotgun (WGS) entry which is preliminary data.</text>
</comment>
<name>A0A4V1KGR6_9LACO</name>
<dbReference type="RefSeq" id="WP_128734005.1">
    <property type="nucleotide sequence ID" value="NZ_SCLX01000007.1"/>
</dbReference>
<dbReference type="Proteomes" id="UP000289808">
    <property type="component" value="Unassembled WGS sequence"/>
</dbReference>
<gene>
    <name evidence="1" type="ORF">ERD32_02145</name>
</gene>
<dbReference type="AlphaFoldDB" id="A0A4V1KGR6"/>
<dbReference type="EMBL" id="SCLX01000007">
    <property type="protein sequence ID" value="RXF59516.1"/>
    <property type="molecule type" value="Genomic_DNA"/>
</dbReference>
<proteinExistence type="predicted"/>
<evidence type="ECO:0000313" key="1">
    <source>
        <dbReference type="EMBL" id="RXF59516.1"/>
    </source>
</evidence>
<reference evidence="1 2" key="1">
    <citation type="submission" date="2019-01" db="EMBL/GenBank/DDBJ databases">
        <title>The genome sequence of Lactobacillus crispatus L49.</title>
        <authorList>
            <person name="Zhong J."/>
            <person name="Zhang J."/>
        </authorList>
    </citation>
    <scope>NUCLEOTIDE SEQUENCE [LARGE SCALE GENOMIC DNA]</scope>
    <source>
        <strain evidence="1 2">L49</strain>
    </source>
</reference>